<dbReference type="GO" id="GO:0005507">
    <property type="term" value="F:copper ion binding"/>
    <property type="evidence" value="ECO:0007669"/>
    <property type="project" value="InterPro"/>
</dbReference>
<dbReference type="RefSeq" id="WP_096462152.1">
    <property type="nucleotide sequence ID" value="NZ_AP014936.1"/>
</dbReference>
<dbReference type="OrthoDB" id="9757546at2"/>
<protein>
    <submittedName>
        <fullName evidence="7">Multicopper oxidase</fullName>
    </submittedName>
</protein>
<evidence type="ECO:0000256" key="3">
    <source>
        <dbReference type="ARBA" id="ARBA00023008"/>
    </source>
</evidence>
<dbReference type="InterPro" id="IPR011706">
    <property type="entry name" value="Cu-oxidase_C"/>
</dbReference>
<sequence>MKHLVRGAVAWLLICLATSATAATRNYTLYITSGSIAIHGGGGATLAAWGYTDVAGSPKFPGPLLEANEGDTLNVTVVNNHTLPHNFLVKGLTTDTTSILPGGSRTYTFTAAAAGTYLYYDTLNNAVNREMGLYGAVVVGPPDGSNRAWTNGPAYDFHRTWVVGEMDKPRWNDVAGSGGTVNTNVYKPNYFLINGKGGEDGMADSATTIDGGVGQTALVRIVNGGQFSHSLHFHGNHVQVLAVNGVRAAAPYKQVDVINVAPLGTADVLFPLNQPGSYPMHVHTAQMETANGVYLNGVVTMINMR</sequence>
<keyword evidence="8" id="KW-1185">Reference proteome</keyword>
<feature type="chain" id="PRO_5008571335" evidence="4">
    <location>
        <begin position="23"/>
        <end position="305"/>
    </location>
</feature>
<keyword evidence="4" id="KW-0732">Signal</keyword>
<evidence type="ECO:0000259" key="5">
    <source>
        <dbReference type="Pfam" id="PF07731"/>
    </source>
</evidence>
<dbReference type="AlphaFoldDB" id="A0A1B4VBL4"/>
<dbReference type="PANTHER" id="PTHR11709">
    <property type="entry name" value="MULTI-COPPER OXIDASE"/>
    <property type="match status" value="1"/>
</dbReference>
<keyword evidence="1" id="KW-0479">Metal-binding</keyword>
<reference evidence="7 8" key="1">
    <citation type="submission" date="2015-08" db="EMBL/GenBank/DDBJ databases">
        <title>Complete genome sequence of Sulfurifustis variabilis.</title>
        <authorList>
            <person name="Miura A."/>
            <person name="Kojima H."/>
            <person name="Fukui M."/>
        </authorList>
    </citation>
    <scope>NUCLEOTIDE SEQUENCE [LARGE SCALE GENOMIC DNA]</scope>
    <source>
        <strain evidence="8">skN76</strain>
    </source>
</reference>
<accession>A0A1B4VBL4</accession>
<dbReference type="InterPro" id="IPR045087">
    <property type="entry name" value="Cu-oxidase_fam"/>
</dbReference>
<dbReference type="KEGG" id="sva:SVA_3246"/>
<evidence type="ECO:0000256" key="4">
    <source>
        <dbReference type="SAM" id="SignalP"/>
    </source>
</evidence>
<evidence type="ECO:0000313" key="7">
    <source>
        <dbReference type="EMBL" id="BAU49794.1"/>
    </source>
</evidence>
<feature type="domain" description="Plastocyanin-like" evidence="6">
    <location>
        <begin position="59"/>
        <end position="142"/>
    </location>
</feature>
<evidence type="ECO:0000256" key="1">
    <source>
        <dbReference type="ARBA" id="ARBA00022723"/>
    </source>
</evidence>
<feature type="signal peptide" evidence="4">
    <location>
        <begin position="1"/>
        <end position="22"/>
    </location>
</feature>
<dbReference type="InterPro" id="IPR008972">
    <property type="entry name" value="Cupredoxin"/>
</dbReference>
<dbReference type="EMBL" id="AP014936">
    <property type="protein sequence ID" value="BAU49794.1"/>
    <property type="molecule type" value="Genomic_DNA"/>
</dbReference>
<dbReference type="Pfam" id="PF07731">
    <property type="entry name" value="Cu-oxidase_2"/>
    <property type="match status" value="1"/>
</dbReference>
<dbReference type="Pfam" id="PF07732">
    <property type="entry name" value="Cu-oxidase_3"/>
    <property type="match status" value="1"/>
</dbReference>
<dbReference type="SUPFAM" id="SSF49503">
    <property type="entry name" value="Cupredoxins"/>
    <property type="match status" value="2"/>
</dbReference>
<evidence type="ECO:0000259" key="6">
    <source>
        <dbReference type="Pfam" id="PF07732"/>
    </source>
</evidence>
<dbReference type="PANTHER" id="PTHR11709:SF394">
    <property type="entry name" value="FI03373P-RELATED"/>
    <property type="match status" value="1"/>
</dbReference>
<dbReference type="Gene3D" id="2.60.40.420">
    <property type="entry name" value="Cupredoxins - blue copper proteins"/>
    <property type="match status" value="1"/>
</dbReference>
<dbReference type="GO" id="GO:0016491">
    <property type="term" value="F:oxidoreductase activity"/>
    <property type="evidence" value="ECO:0007669"/>
    <property type="project" value="UniProtKB-KW"/>
</dbReference>
<keyword evidence="3" id="KW-0186">Copper</keyword>
<organism evidence="7 8">
    <name type="scientific">Sulfurifustis variabilis</name>
    <dbReference type="NCBI Taxonomy" id="1675686"/>
    <lineage>
        <taxon>Bacteria</taxon>
        <taxon>Pseudomonadati</taxon>
        <taxon>Pseudomonadota</taxon>
        <taxon>Gammaproteobacteria</taxon>
        <taxon>Acidiferrobacterales</taxon>
        <taxon>Acidiferrobacteraceae</taxon>
        <taxon>Sulfurifustis</taxon>
    </lineage>
</organism>
<feature type="domain" description="Plastocyanin-like" evidence="5">
    <location>
        <begin position="202"/>
        <end position="290"/>
    </location>
</feature>
<keyword evidence="2" id="KW-0560">Oxidoreductase</keyword>
<proteinExistence type="predicted"/>
<name>A0A1B4VBL4_9GAMM</name>
<dbReference type="Proteomes" id="UP000218899">
    <property type="component" value="Chromosome"/>
</dbReference>
<evidence type="ECO:0000313" key="8">
    <source>
        <dbReference type="Proteomes" id="UP000218899"/>
    </source>
</evidence>
<gene>
    <name evidence="7" type="ORF">SVA_3246</name>
</gene>
<evidence type="ECO:0000256" key="2">
    <source>
        <dbReference type="ARBA" id="ARBA00023002"/>
    </source>
</evidence>
<dbReference type="InterPro" id="IPR011707">
    <property type="entry name" value="Cu-oxidase-like_N"/>
</dbReference>